<protein>
    <submittedName>
        <fullName evidence="13">ATP-binding cassette subfamily C protein EexD</fullName>
    </submittedName>
</protein>
<dbReference type="Gene3D" id="3.40.50.300">
    <property type="entry name" value="P-loop containing nucleotide triphosphate hydrolases"/>
    <property type="match status" value="1"/>
</dbReference>
<evidence type="ECO:0000259" key="12">
    <source>
        <dbReference type="PROSITE" id="PS50929"/>
    </source>
</evidence>
<dbReference type="GO" id="GO:0034040">
    <property type="term" value="F:ATPase-coupled lipid transmembrane transporter activity"/>
    <property type="evidence" value="ECO:0007669"/>
    <property type="project" value="TreeGrafter"/>
</dbReference>
<dbReference type="InterPro" id="IPR003439">
    <property type="entry name" value="ABC_transporter-like_ATP-bd"/>
</dbReference>
<dbReference type="PROSITE" id="PS00211">
    <property type="entry name" value="ABC_TRANSPORTER_1"/>
    <property type="match status" value="1"/>
</dbReference>
<name>A0A562PXU8_9PSED</name>
<evidence type="ECO:0000256" key="2">
    <source>
        <dbReference type="ARBA" id="ARBA00022448"/>
    </source>
</evidence>
<dbReference type="PROSITE" id="PS50929">
    <property type="entry name" value="ABC_TM1F"/>
    <property type="match status" value="1"/>
</dbReference>
<dbReference type="InterPro" id="IPR010128">
    <property type="entry name" value="ATPase_T1SS_PrtD-like"/>
</dbReference>
<dbReference type="PANTHER" id="PTHR24221:SF654">
    <property type="entry name" value="ATP-BINDING CASSETTE SUB-FAMILY B MEMBER 6"/>
    <property type="match status" value="1"/>
</dbReference>
<keyword evidence="7 10" id="KW-1133">Transmembrane helix</keyword>
<dbReference type="InterPro" id="IPR017871">
    <property type="entry name" value="ABC_transporter-like_CS"/>
</dbReference>
<evidence type="ECO:0000256" key="9">
    <source>
        <dbReference type="SAM" id="MobiDB-lite"/>
    </source>
</evidence>
<dbReference type="GO" id="GO:0030256">
    <property type="term" value="C:type I protein secretion system complex"/>
    <property type="evidence" value="ECO:0007669"/>
    <property type="project" value="InterPro"/>
</dbReference>
<dbReference type="NCBIfam" id="TIGR01842">
    <property type="entry name" value="type_I_sec_PrtD"/>
    <property type="match status" value="1"/>
</dbReference>
<evidence type="ECO:0000256" key="6">
    <source>
        <dbReference type="ARBA" id="ARBA00022840"/>
    </source>
</evidence>
<dbReference type="GO" id="GO:0030253">
    <property type="term" value="P:protein secretion by the type I secretion system"/>
    <property type="evidence" value="ECO:0007669"/>
    <property type="project" value="InterPro"/>
</dbReference>
<dbReference type="GO" id="GO:0016887">
    <property type="term" value="F:ATP hydrolysis activity"/>
    <property type="evidence" value="ECO:0007669"/>
    <property type="project" value="InterPro"/>
</dbReference>
<dbReference type="GO" id="GO:0005524">
    <property type="term" value="F:ATP binding"/>
    <property type="evidence" value="ECO:0007669"/>
    <property type="project" value="UniProtKB-KW"/>
</dbReference>
<evidence type="ECO:0000256" key="3">
    <source>
        <dbReference type="ARBA" id="ARBA00022475"/>
    </source>
</evidence>
<sequence>MQSKPKTDLEQALMACKGSLVVIGFFSFFINLLLLVPPFYMLQVYDRVLSSSSVTTLLMLTLIMVVMMLTYGALEWVRSRILIRMSTRIDMMLSQRLFNASFKQALYTNGNSASAQPLNDLTGLRQFLTGNGLFAFFDAPWLPIYVAIMFYFHFWFGCLTVISAIVLVLLAYINEKLTGKRLGEANQENVNATNFTTKSLRNAEVVASMGMLPNLLKRWKQRSYKVLALQGRASELGGGISNLSRTLRMILQSSILGVGAYLVINHEITPGLMTASSLLLGRALAPIDMMIGNWKGFVAARGQYARLNDVLRQVMAEPDRMSLPDPKGEVSAENLIVTPPGAQYPVLKGISFKVMPGASVGILGASAAGKSTLARALLGLWPAQSGKVRLDGADIFLWKREELGPHIGYLPQDIELFDGTISENIARFGEVDPKAVVEAAQLAGVHDMILRLPQGYDTIIGANSGVLSGGQRQRIGLARAVYGNPRLVVLDEPNSNLDDQGEKALGAALLRLKQTGATIFIITHRISVLSFVDHLIVLAEGQIVASGQRDQVLAQLKGQQPSTASTPQAPQAPQVPPSSPLPPAQPNDARA</sequence>
<feature type="compositionally biased region" description="Pro residues" evidence="9">
    <location>
        <begin position="573"/>
        <end position="585"/>
    </location>
</feature>
<dbReference type="FunFam" id="1.20.1560.10:FF:000109">
    <property type="entry name" value="Alkaline protease secretion ATP-binding protein aprD"/>
    <property type="match status" value="1"/>
</dbReference>
<dbReference type="SUPFAM" id="SSF52540">
    <property type="entry name" value="P-loop containing nucleoside triphosphate hydrolases"/>
    <property type="match status" value="1"/>
</dbReference>
<dbReference type="InterPro" id="IPR036640">
    <property type="entry name" value="ABC1_TM_sf"/>
</dbReference>
<organism evidence="13 14">
    <name type="scientific">Pseudomonas duriflava</name>
    <dbReference type="NCBI Taxonomy" id="459528"/>
    <lineage>
        <taxon>Bacteria</taxon>
        <taxon>Pseudomonadati</taxon>
        <taxon>Pseudomonadota</taxon>
        <taxon>Gammaproteobacteria</taxon>
        <taxon>Pseudomonadales</taxon>
        <taxon>Pseudomonadaceae</taxon>
        <taxon>Pseudomonas</taxon>
    </lineage>
</organism>
<dbReference type="SMART" id="SM00382">
    <property type="entry name" value="AAA"/>
    <property type="match status" value="1"/>
</dbReference>
<dbReference type="CDD" id="cd03246">
    <property type="entry name" value="ABCC_Protease_Secretion"/>
    <property type="match status" value="1"/>
</dbReference>
<evidence type="ECO:0000259" key="11">
    <source>
        <dbReference type="PROSITE" id="PS50893"/>
    </source>
</evidence>
<dbReference type="Pfam" id="PF00664">
    <property type="entry name" value="ABC_membrane"/>
    <property type="match status" value="1"/>
</dbReference>
<dbReference type="SUPFAM" id="SSF90123">
    <property type="entry name" value="ABC transporter transmembrane region"/>
    <property type="match status" value="1"/>
</dbReference>
<evidence type="ECO:0000256" key="7">
    <source>
        <dbReference type="ARBA" id="ARBA00022989"/>
    </source>
</evidence>
<evidence type="ECO:0000256" key="1">
    <source>
        <dbReference type="ARBA" id="ARBA00004651"/>
    </source>
</evidence>
<feature type="transmembrane region" description="Helical" evidence="10">
    <location>
        <begin position="154"/>
        <end position="173"/>
    </location>
</feature>
<evidence type="ECO:0000313" key="13">
    <source>
        <dbReference type="EMBL" id="TWI49282.1"/>
    </source>
</evidence>
<keyword evidence="4 10" id="KW-0812">Transmembrane</keyword>
<keyword evidence="2" id="KW-0813">Transport</keyword>
<feature type="compositionally biased region" description="Low complexity" evidence="9">
    <location>
        <begin position="559"/>
        <end position="572"/>
    </location>
</feature>
<dbReference type="OrthoDB" id="9806127at2"/>
<accession>A0A562PXU8</accession>
<dbReference type="Gene3D" id="1.20.1560.10">
    <property type="entry name" value="ABC transporter type 1, transmembrane domain"/>
    <property type="match status" value="1"/>
</dbReference>
<evidence type="ECO:0000256" key="4">
    <source>
        <dbReference type="ARBA" id="ARBA00022692"/>
    </source>
</evidence>
<dbReference type="PANTHER" id="PTHR24221">
    <property type="entry name" value="ATP-BINDING CASSETTE SUB-FAMILY B"/>
    <property type="match status" value="1"/>
</dbReference>
<dbReference type="Pfam" id="PF00005">
    <property type="entry name" value="ABC_tran"/>
    <property type="match status" value="1"/>
</dbReference>
<feature type="region of interest" description="Disordered" evidence="9">
    <location>
        <begin position="555"/>
        <end position="591"/>
    </location>
</feature>
<evidence type="ECO:0000313" key="14">
    <source>
        <dbReference type="Proteomes" id="UP000316905"/>
    </source>
</evidence>
<dbReference type="InterPro" id="IPR003593">
    <property type="entry name" value="AAA+_ATPase"/>
</dbReference>
<dbReference type="FunFam" id="3.40.50.300:FF:001444">
    <property type="entry name" value="ABC transporter ATP-binding protein"/>
    <property type="match status" value="1"/>
</dbReference>
<feature type="domain" description="ABC transporter" evidence="11">
    <location>
        <begin position="330"/>
        <end position="565"/>
    </location>
</feature>
<evidence type="ECO:0000256" key="10">
    <source>
        <dbReference type="SAM" id="Phobius"/>
    </source>
</evidence>
<feature type="transmembrane region" description="Helical" evidence="10">
    <location>
        <begin position="54"/>
        <end position="74"/>
    </location>
</feature>
<comment type="subcellular location">
    <subcellularLocation>
        <location evidence="1">Cell membrane</location>
        <topology evidence="1">Multi-pass membrane protein</topology>
    </subcellularLocation>
</comment>
<keyword evidence="5" id="KW-0547">Nucleotide-binding</keyword>
<keyword evidence="14" id="KW-1185">Reference proteome</keyword>
<dbReference type="InterPro" id="IPR011527">
    <property type="entry name" value="ABC1_TM_dom"/>
</dbReference>
<gene>
    <name evidence="13" type="ORF">IQ22_03981</name>
</gene>
<feature type="domain" description="ABC transmembrane type-1" evidence="12">
    <location>
        <begin position="21"/>
        <end position="299"/>
    </location>
</feature>
<keyword evidence="8 10" id="KW-0472">Membrane</keyword>
<dbReference type="InterPro" id="IPR039421">
    <property type="entry name" value="Type_1_exporter"/>
</dbReference>
<reference evidence="13 14" key="1">
    <citation type="journal article" date="2015" name="Stand. Genomic Sci.">
        <title>Genomic Encyclopedia of Bacterial and Archaeal Type Strains, Phase III: the genomes of soil and plant-associated and newly described type strains.</title>
        <authorList>
            <person name="Whitman W.B."/>
            <person name="Woyke T."/>
            <person name="Klenk H.P."/>
            <person name="Zhou Y."/>
            <person name="Lilburn T.G."/>
            <person name="Beck B.J."/>
            <person name="De Vos P."/>
            <person name="Vandamme P."/>
            <person name="Eisen J.A."/>
            <person name="Garrity G."/>
            <person name="Hugenholtz P."/>
            <person name="Kyrpides N.C."/>
        </authorList>
    </citation>
    <scope>NUCLEOTIDE SEQUENCE [LARGE SCALE GENOMIC DNA]</scope>
    <source>
        <strain evidence="13 14">CGMCC 1.6858</strain>
    </source>
</reference>
<keyword evidence="3" id="KW-1003">Cell membrane</keyword>
<comment type="caution">
    <text evidence="13">The sequence shown here is derived from an EMBL/GenBank/DDBJ whole genome shotgun (WGS) entry which is preliminary data.</text>
</comment>
<dbReference type="GO" id="GO:0140359">
    <property type="term" value="F:ABC-type transporter activity"/>
    <property type="evidence" value="ECO:0007669"/>
    <property type="project" value="InterPro"/>
</dbReference>
<proteinExistence type="predicted"/>
<evidence type="ECO:0000256" key="8">
    <source>
        <dbReference type="ARBA" id="ARBA00023136"/>
    </source>
</evidence>
<dbReference type="RefSeq" id="WP_145145038.1">
    <property type="nucleotide sequence ID" value="NZ_VLKY01000017.1"/>
</dbReference>
<dbReference type="EMBL" id="VLKY01000017">
    <property type="protein sequence ID" value="TWI49282.1"/>
    <property type="molecule type" value="Genomic_DNA"/>
</dbReference>
<dbReference type="Proteomes" id="UP000316905">
    <property type="component" value="Unassembled WGS sequence"/>
</dbReference>
<evidence type="ECO:0000256" key="5">
    <source>
        <dbReference type="ARBA" id="ARBA00022741"/>
    </source>
</evidence>
<dbReference type="CDD" id="cd18586">
    <property type="entry name" value="ABC_6TM_PrtD_like"/>
    <property type="match status" value="1"/>
</dbReference>
<feature type="transmembrane region" description="Helical" evidence="10">
    <location>
        <begin position="20"/>
        <end position="42"/>
    </location>
</feature>
<dbReference type="InterPro" id="IPR047957">
    <property type="entry name" value="ABC_AprD-like_6TM"/>
</dbReference>
<dbReference type="GO" id="GO:0005886">
    <property type="term" value="C:plasma membrane"/>
    <property type="evidence" value="ECO:0007669"/>
    <property type="project" value="UniProtKB-SubCell"/>
</dbReference>
<dbReference type="PROSITE" id="PS50893">
    <property type="entry name" value="ABC_TRANSPORTER_2"/>
    <property type="match status" value="1"/>
</dbReference>
<dbReference type="AlphaFoldDB" id="A0A562PXU8"/>
<keyword evidence="6 13" id="KW-0067">ATP-binding</keyword>
<dbReference type="InterPro" id="IPR027417">
    <property type="entry name" value="P-loop_NTPase"/>
</dbReference>